<reference evidence="1" key="1">
    <citation type="submission" date="2018-04" db="EMBL/GenBank/DDBJ databases">
        <authorList>
            <person name="Go L.Y."/>
            <person name="Mitchell J.A."/>
        </authorList>
    </citation>
    <scope>NUCLEOTIDE SEQUENCE</scope>
    <source>
        <strain evidence="1">WBAF</strain>
    </source>
</reference>
<organism evidence="1">
    <name type="scientific">Wolbachia endosymbiont of Aleurodicus floccissimus</name>
    <dbReference type="NCBI Taxonomy" id="2152762"/>
    <lineage>
        <taxon>Bacteria</taxon>
        <taxon>Pseudomonadati</taxon>
        <taxon>Pseudomonadota</taxon>
        <taxon>Alphaproteobacteria</taxon>
        <taxon>Rickettsiales</taxon>
        <taxon>Anaplasmataceae</taxon>
        <taxon>Wolbachieae</taxon>
        <taxon>Wolbachia</taxon>
    </lineage>
</organism>
<evidence type="ECO:0000313" key="1">
    <source>
        <dbReference type="EMBL" id="SPP34269.1"/>
    </source>
</evidence>
<accession>A0A3B0JGP4</accession>
<sequence length="30" mass="3489">MMEVELNKYVNGNTLDLNSLHIKNLVLRCN</sequence>
<dbReference type="AlphaFoldDB" id="A0A3B0JGP4"/>
<protein>
    <submittedName>
        <fullName evidence="1">Uncharacterized protein</fullName>
    </submittedName>
</protein>
<dbReference type="EMBL" id="OUNF01000293">
    <property type="protein sequence ID" value="SPP34269.1"/>
    <property type="molecule type" value="Genomic_DNA"/>
</dbReference>
<gene>
    <name evidence="1" type="ORF">WBAF_1119</name>
</gene>
<name>A0A3B0JGP4_9RICK</name>
<proteinExistence type="predicted"/>